<dbReference type="InterPro" id="IPR010049">
    <property type="entry name" value="MTA_SAH_Nsdase"/>
</dbReference>
<dbReference type="InterPro" id="IPR035994">
    <property type="entry name" value="Nucleoside_phosphorylase_sf"/>
</dbReference>
<evidence type="ECO:0000313" key="7">
    <source>
        <dbReference type="EMBL" id="QGU27500.1"/>
    </source>
</evidence>
<evidence type="ECO:0000256" key="3">
    <source>
        <dbReference type="ARBA" id="ARBA00022605"/>
    </source>
</evidence>
<evidence type="ECO:0000256" key="1">
    <source>
        <dbReference type="ARBA" id="ARBA00004945"/>
    </source>
</evidence>
<dbReference type="GO" id="GO:0008930">
    <property type="term" value="F:methylthioadenosine nucleosidase activity"/>
    <property type="evidence" value="ECO:0007669"/>
    <property type="project" value="InterPro"/>
</dbReference>
<organism evidence="7 8">
    <name type="scientific">Microbacterium oryzae</name>
    <dbReference type="NCBI Taxonomy" id="743009"/>
    <lineage>
        <taxon>Bacteria</taxon>
        <taxon>Bacillati</taxon>
        <taxon>Actinomycetota</taxon>
        <taxon>Actinomycetes</taxon>
        <taxon>Micrococcales</taxon>
        <taxon>Microbacteriaceae</taxon>
        <taxon>Microbacterium</taxon>
    </lineage>
</organism>
<keyword evidence="3" id="KW-0028">Amino-acid biosynthesis</keyword>
<sequence>MSHVVVQVAMDEEAQPFLDAASEVSEPVQIGRAIHRGVVVGGRTFVLVRSGIGMVNAAVAAVGSAHRYGDDILLISAGSAGGLGPGVQVGDIVVGTQYINVDADAQAFGYVPGQVPGMPPSYAPDPFAHAALITAALADGRGREGAIGSGEKFVTVDIAHRLREVFPAILAVDMETAALAQTAFNLGLRFASLRAISDLCAPDGTEFETHIDDAAERSAQVVLAALAQL</sequence>
<keyword evidence="5" id="KW-0486">Methionine biosynthesis</keyword>
<protein>
    <recommendedName>
        <fullName evidence="2">adenosylhomocysteine nucleosidase</fullName>
        <ecNumber evidence="2">3.2.2.9</ecNumber>
    </recommendedName>
</protein>
<dbReference type="PANTHER" id="PTHR46832">
    <property type="entry name" value="5'-METHYLTHIOADENOSINE/S-ADENOSYLHOMOCYSTEINE NUCLEOSIDASE"/>
    <property type="match status" value="1"/>
</dbReference>
<dbReference type="GO" id="GO:0009164">
    <property type="term" value="P:nucleoside catabolic process"/>
    <property type="evidence" value="ECO:0007669"/>
    <property type="project" value="InterPro"/>
</dbReference>
<dbReference type="EC" id="3.2.2.9" evidence="2"/>
<dbReference type="GO" id="GO:0008782">
    <property type="term" value="F:adenosylhomocysteine nucleosidase activity"/>
    <property type="evidence" value="ECO:0007669"/>
    <property type="project" value="UniProtKB-EC"/>
</dbReference>
<dbReference type="UniPathway" id="UPA00904">
    <property type="reaction ID" value="UER00871"/>
</dbReference>
<dbReference type="SUPFAM" id="SSF53167">
    <property type="entry name" value="Purine and uridine phosphorylases"/>
    <property type="match status" value="1"/>
</dbReference>
<dbReference type="Gene3D" id="3.40.50.1580">
    <property type="entry name" value="Nucleoside phosphorylase domain"/>
    <property type="match status" value="1"/>
</dbReference>
<evidence type="ECO:0000259" key="6">
    <source>
        <dbReference type="Pfam" id="PF01048"/>
    </source>
</evidence>
<dbReference type="AlphaFoldDB" id="A0A6I6E500"/>
<evidence type="ECO:0000313" key="8">
    <source>
        <dbReference type="Proteomes" id="UP000422989"/>
    </source>
</evidence>
<dbReference type="CDD" id="cd09008">
    <property type="entry name" value="MTAN"/>
    <property type="match status" value="1"/>
</dbReference>
<evidence type="ECO:0000256" key="2">
    <source>
        <dbReference type="ARBA" id="ARBA00011974"/>
    </source>
</evidence>
<keyword evidence="7" id="KW-0326">Glycosidase</keyword>
<dbReference type="NCBIfam" id="TIGR01704">
    <property type="entry name" value="MTA_SAH-Nsdase"/>
    <property type="match status" value="1"/>
</dbReference>
<dbReference type="RefSeq" id="WP_156241998.1">
    <property type="nucleotide sequence ID" value="NZ_BAAAZL010000004.1"/>
</dbReference>
<dbReference type="OrthoDB" id="3734512at2"/>
<keyword evidence="4 7" id="KW-0378">Hydrolase</keyword>
<dbReference type="EMBL" id="CP032550">
    <property type="protein sequence ID" value="QGU27500.1"/>
    <property type="molecule type" value="Genomic_DNA"/>
</dbReference>
<evidence type="ECO:0000256" key="4">
    <source>
        <dbReference type="ARBA" id="ARBA00022801"/>
    </source>
</evidence>
<dbReference type="PANTHER" id="PTHR46832:SF1">
    <property type="entry name" value="5'-METHYLTHIOADENOSINE_S-ADENOSYLHOMOCYSTEINE NUCLEOSIDASE"/>
    <property type="match status" value="1"/>
</dbReference>
<name>A0A6I6E500_9MICO</name>
<dbReference type="GO" id="GO:0005829">
    <property type="term" value="C:cytosol"/>
    <property type="evidence" value="ECO:0007669"/>
    <property type="project" value="TreeGrafter"/>
</dbReference>
<dbReference type="GO" id="GO:0019284">
    <property type="term" value="P:L-methionine salvage from S-adenosylmethionine"/>
    <property type="evidence" value="ECO:0007669"/>
    <property type="project" value="TreeGrafter"/>
</dbReference>
<comment type="pathway">
    <text evidence="1">Amino-acid biosynthesis; L-methionine biosynthesis via salvage pathway; S-methyl-5-thio-alpha-D-ribose 1-phosphate from S-methyl-5'-thioadenosine (hydrolase route): step 1/2.</text>
</comment>
<gene>
    <name evidence="7" type="primary">mtnN</name>
    <name evidence="7" type="ORF">D7D94_07350</name>
</gene>
<dbReference type="KEGG" id="moj:D7D94_07350"/>
<reference evidence="7 8" key="1">
    <citation type="submission" date="2018-09" db="EMBL/GenBank/DDBJ databases">
        <title>Whole genome sequencing of Microbacterium oryzae strain MB-10T.</title>
        <authorList>
            <person name="Das S.K."/>
        </authorList>
    </citation>
    <scope>NUCLEOTIDE SEQUENCE [LARGE SCALE GENOMIC DNA]</scope>
    <source>
        <strain evidence="7 8">MB-10</strain>
    </source>
</reference>
<feature type="domain" description="Nucleoside phosphorylase" evidence="6">
    <location>
        <begin position="4"/>
        <end position="226"/>
    </location>
</feature>
<dbReference type="Pfam" id="PF01048">
    <property type="entry name" value="PNP_UDP_1"/>
    <property type="match status" value="1"/>
</dbReference>
<accession>A0A6I6E500</accession>
<dbReference type="InterPro" id="IPR000845">
    <property type="entry name" value="Nucleoside_phosphorylase_d"/>
</dbReference>
<evidence type="ECO:0000256" key="5">
    <source>
        <dbReference type="ARBA" id="ARBA00023167"/>
    </source>
</evidence>
<keyword evidence="8" id="KW-1185">Reference proteome</keyword>
<dbReference type="Proteomes" id="UP000422989">
    <property type="component" value="Chromosome"/>
</dbReference>
<dbReference type="GO" id="GO:0019509">
    <property type="term" value="P:L-methionine salvage from methylthioadenosine"/>
    <property type="evidence" value="ECO:0007669"/>
    <property type="project" value="UniProtKB-UniPathway"/>
</dbReference>
<proteinExistence type="predicted"/>